<dbReference type="EMBL" id="DXGD01000426">
    <property type="protein sequence ID" value="HIX00748.1"/>
    <property type="molecule type" value="Genomic_DNA"/>
</dbReference>
<dbReference type="Proteomes" id="UP000824151">
    <property type="component" value="Unassembled WGS sequence"/>
</dbReference>
<evidence type="ECO:0000313" key="4">
    <source>
        <dbReference type="EMBL" id="HIX00748.1"/>
    </source>
</evidence>
<sequence>MSIDNLTIALIGAGGKMGQRITNNLRKTGATVRYAEKSEGGQQRLRDSGLEVVSTQDAVDQADAVILAVPDLVLGAVSRDVIPQMKSGSIVMTLDPAAAYAGLLESREDIEYVCAHPAHPSIFLKRRTDEEYADTFGGVAAPQNAVAALESPGGTPDEGTRSLAEQIIRSIYAPVIDVHWVTVKQLAILEPTLVETIACMIGGVLKEALEEAVNTAGVPRPAAEALFYGHIQVALANALRGDNPFSEACHIAMDHGRDMIIKEDWKRVFDDSVLDMTIANMLRIEAVRH</sequence>
<reference evidence="4" key="2">
    <citation type="submission" date="2021-04" db="EMBL/GenBank/DDBJ databases">
        <authorList>
            <person name="Gilroy R."/>
        </authorList>
    </citation>
    <scope>NUCLEOTIDE SEQUENCE</scope>
    <source>
        <strain evidence="4">ChiHejej3B27-3195</strain>
    </source>
</reference>
<name>A0A9D1UUM5_9MICC</name>
<dbReference type="InterPro" id="IPR037161">
    <property type="entry name" value="Semialdehyde_DH-like_C"/>
</dbReference>
<dbReference type="GO" id="GO:0008977">
    <property type="term" value="F:prephenate dehydrogenase (NAD+) activity"/>
    <property type="evidence" value="ECO:0007669"/>
    <property type="project" value="TreeGrafter"/>
</dbReference>
<feature type="domain" description="KARI N-terminal Rossmann" evidence="2">
    <location>
        <begin position="3"/>
        <end position="125"/>
    </location>
</feature>
<proteinExistence type="predicted"/>
<dbReference type="PANTHER" id="PTHR21363">
    <property type="entry name" value="PREPHENATE DEHYDROGENASE"/>
    <property type="match status" value="1"/>
</dbReference>
<feature type="domain" description="Phosphogluconate dehydrogenase (decarboxylating) C-terminal" evidence="3">
    <location>
        <begin position="126"/>
        <end position="281"/>
    </location>
</feature>
<dbReference type="AlphaFoldDB" id="A0A9D1UUM5"/>
<dbReference type="Gene3D" id="3.40.50.720">
    <property type="entry name" value="NAD(P)-binding Rossmann-like Domain"/>
    <property type="match status" value="1"/>
</dbReference>
<dbReference type="SUPFAM" id="SSF51735">
    <property type="entry name" value="NAD(P)-binding Rossmann-fold domains"/>
    <property type="match status" value="1"/>
</dbReference>
<evidence type="ECO:0000313" key="5">
    <source>
        <dbReference type="Proteomes" id="UP000824151"/>
    </source>
</evidence>
<evidence type="ECO:0000259" key="3">
    <source>
        <dbReference type="Pfam" id="PF16896"/>
    </source>
</evidence>
<organism evidence="4 5">
    <name type="scientific">Candidatus Nesterenkonia stercoripullorum</name>
    <dbReference type="NCBI Taxonomy" id="2838701"/>
    <lineage>
        <taxon>Bacteria</taxon>
        <taxon>Bacillati</taxon>
        <taxon>Actinomycetota</taxon>
        <taxon>Actinomycetes</taxon>
        <taxon>Micrococcales</taxon>
        <taxon>Micrococcaceae</taxon>
        <taxon>Nesterenkonia</taxon>
    </lineage>
</organism>
<gene>
    <name evidence="4" type="ORF">H9871_11485</name>
</gene>
<dbReference type="Gene3D" id="1.10.3640.10">
    <property type="entry name" value="Semialdehyde dehydrogenase-like, C-terminal"/>
    <property type="match status" value="1"/>
</dbReference>
<accession>A0A9D1UUM5</accession>
<dbReference type="InterPro" id="IPR013116">
    <property type="entry name" value="KARI_N"/>
</dbReference>
<dbReference type="InterPro" id="IPR050812">
    <property type="entry name" value="Preph/Arog_dehydrog"/>
</dbReference>
<dbReference type="GO" id="GO:0070403">
    <property type="term" value="F:NAD+ binding"/>
    <property type="evidence" value="ECO:0007669"/>
    <property type="project" value="TreeGrafter"/>
</dbReference>
<dbReference type="PANTHER" id="PTHR21363:SF0">
    <property type="entry name" value="PREPHENATE DEHYDROGENASE [NADP(+)]"/>
    <property type="match status" value="1"/>
</dbReference>
<dbReference type="InterPro" id="IPR031663">
    <property type="entry name" value="PGDH_C"/>
</dbReference>
<keyword evidence="1" id="KW-0560">Oxidoreductase</keyword>
<evidence type="ECO:0000259" key="2">
    <source>
        <dbReference type="Pfam" id="PF07991"/>
    </source>
</evidence>
<dbReference type="Pfam" id="PF07991">
    <property type="entry name" value="KARI_N"/>
    <property type="match status" value="1"/>
</dbReference>
<evidence type="ECO:0000256" key="1">
    <source>
        <dbReference type="ARBA" id="ARBA00023002"/>
    </source>
</evidence>
<reference evidence="4" key="1">
    <citation type="journal article" date="2021" name="PeerJ">
        <title>Extensive microbial diversity within the chicken gut microbiome revealed by metagenomics and culture.</title>
        <authorList>
            <person name="Gilroy R."/>
            <person name="Ravi A."/>
            <person name="Getino M."/>
            <person name="Pursley I."/>
            <person name="Horton D.L."/>
            <person name="Alikhan N.F."/>
            <person name="Baker D."/>
            <person name="Gharbi K."/>
            <person name="Hall N."/>
            <person name="Watson M."/>
            <person name="Adriaenssens E.M."/>
            <person name="Foster-Nyarko E."/>
            <person name="Jarju S."/>
            <person name="Secka A."/>
            <person name="Antonio M."/>
            <person name="Oren A."/>
            <person name="Chaudhuri R.R."/>
            <person name="La Ragione R."/>
            <person name="Hildebrand F."/>
            <person name="Pallen M.J."/>
        </authorList>
    </citation>
    <scope>NUCLEOTIDE SEQUENCE</scope>
    <source>
        <strain evidence="4">ChiHejej3B27-3195</strain>
    </source>
</reference>
<dbReference type="Pfam" id="PF16896">
    <property type="entry name" value="PGDH_C"/>
    <property type="match status" value="1"/>
</dbReference>
<comment type="caution">
    <text evidence="4">The sequence shown here is derived from an EMBL/GenBank/DDBJ whole genome shotgun (WGS) entry which is preliminary data.</text>
</comment>
<dbReference type="InterPro" id="IPR036291">
    <property type="entry name" value="NAD(P)-bd_dom_sf"/>
</dbReference>
<protein>
    <submittedName>
        <fullName evidence="4">NAD(P)-binding domain-containing protein</fullName>
    </submittedName>
</protein>
<dbReference type="GO" id="GO:0006571">
    <property type="term" value="P:tyrosine biosynthetic process"/>
    <property type="evidence" value="ECO:0007669"/>
    <property type="project" value="TreeGrafter"/>
</dbReference>